<dbReference type="PROSITE" id="PS50928">
    <property type="entry name" value="ABC_TM1"/>
    <property type="match status" value="1"/>
</dbReference>
<dbReference type="RefSeq" id="WP_141333764.1">
    <property type="nucleotide sequence ID" value="NZ_JBDLZV010000001.1"/>
</dbReference>
<feature type="transmembrane region" description="Helical" evidence="7">
    <location>
        <begin position="130"/>
        <end position="154"/>
    </location>
</feature>
<evidence type="ECO:0000313" key="10">
    <source>
        <dbReference type="Proteomes" id="UP000450917"/>
    </source>
</evidence>
<dbReference type="Pfam" id="PF00528">
    <property type="entry name" value="BPD_transp_1"/>
    <property type="match status" value="1"/>
</dbReference>
<keyword evidence="5 7" id="KW-1133">Transmembrane helix</keyword>
<evidence type="ECO:0000256" key="3">
    <source>
        <dbReference type="ARBA" id="ARBA00022475"/>
    </source>
</evidence>
<reference evidence="9 10" key="1">
    <citation type="submission" date="2019-11" db="EMBL/GenBank/DDBJ databases">
        <title>Draft genome sequences of five Paenibacillus species of dairy origin.</title>
        <authorList>
            <person name="Olajide A.M."/>
            <person name="Chen S."/>
            <person name="Lapointe G."/>
        </authorList>
    </citation>
    <scope>NUCLEOTIDE SEQUENCE [LARGE SCALE GENOMIC DNA]</scope>
    <source>
        <strain evidence="9 10">2CS3</strain>
    </source>
</reference>
<comment type="caution">
    <text evidence="9">The sequence shown here is derived from an EMBL/GenBank/DDBJ whole genome shotgun (WGS) entry which is preliminary data.</text>
</comment>
<dbReference type="PANTHER" id="PTHR43163">
    <property type="entry name" value="DIPEPTIDE TRANSPORT SYSTEM PERMEASE PROTEIN DPPB-RELATED"/>
    <property type="match status" value="1"/>
</dbReference>
<sequence length="311" mass="34373">MLRYLLRRLVYMVVTLWLIVTFTFVLMKNLPGDPFGEDSQKMTVEQRQILYAQYGLDQPIWNQYLKYMNNVIHGDLGVSFQFPTRKVTDIIQQAFPASLELGLWALLIAIVVGLILGIVASLNHNKGLDVAAMFTAIVGISIPSFVLGPLLSYFVGVKLGWLPPGMWTGPSSRVLPAIALSFGTIAILARLMRTSMLDVLNQDYIKTARAKGLSSPSIVVKHTVRNAILPVITVLGPVFVNLITGTLVVEQIFVVPGLGKHFVQSIYSNDYTMITGLTIFYAFILVVVLFITDVLYGLVDPRIRLAKGGSK</sequence>
<keyword evidence="2 7" id="KW-0813">Transport</keyword>
<dbReference type="GO" id="GO:0055085">
    <property type="term" value="P:transmembrane transport"/>
    <property type="evidence" value="ECO:0007669"/>
    <property type="project" value="InterPro"/>
</dbReference>
<dbReference type="AlphaFoldDB" id="A0A7X2ZCS7"/>
<dbReference type="InterPro" id="IPR045621">
    <property type="entry name" value="BPD_transp_1_N"/>
</dbReference>
<proteinExistence type="inferred from homology"/>
<evidence type="ECO:0000259" key="8">
    <source>
        <dbReference type="PROSITE" id="PS50928"/>
    </source>
</evidence>
<dbReference type="Proteomes" id="UP000450917">
    <property type="component" value="Unassembled WGS sequence"/>
</dbReference>
<dbReference type="InterPro" id="IPR035906">
    <property type="entry name" value="MetI-like_sf"/>
</dbReference>
<dbReference type="CDD" id="cd06261">
    <property type="entry name" value="TM_PBP2"/>
    <property type="match status" value="1"/>
</dbReference>
<feature type="transmembrane region" description="Helical" evidence="7">
    <location>
        <begin position="174"/>
        <end position="192"/>
    </location>
</feature>
<comment type="subcellular location">
    <subcellularLocation>
        <location evidence="1 7">Cell membrane</location>
        <topology evidence="1 7">Multi-pass membrane protein</topology>
    </subcellularLocation>
</comment>
<comment type="similarity">
    <text evidence="7">Belongs to the binding-protein-dependent transport system permease family.</text>
</comment>
<dbReference type="EMBL" id="WNZX01000016">
    <property type="protein sequence ID" value="MUG72583.1"/>
    <property type="molecule type" value="Genomic_DNA"/>
</dbReference>
<organism evidence="9 10">
    <name type="scientific">Paenibacillus validus</name>
    <dbReference type="NCBI Taxonomy" id="44253"/>
    <lineage>
        <taxon>Bacteria</taxon>
        <taxon>Bacillati</taxon>
        <taxon>Bacillota</taxon>
        <taxon>Bacilli</taxon>
        <taxon>Bacillales</taxon>
        <taxon>Paenibacillaceae</taxon>
        <taxon>Paenibacillus</taxon>
    </lineage>
</organism>
<evidence type="ECO:0000256" key="4">
    <source>
        <dbReference type="ARBA" id="ARBA00022692"/>
    </source>
</evidence>
<keyword evidence="4 7" id="KW-0812">Transmembrane</keyword>
<evidence type="ECO:0000256" key="5">
    <source>
        <dbReference type="ARBA" id="ARBA00022989"/>
    </source>
</evidence>
<dbReference type="InterPro" id="IPR000515">
    <property type="entry name" value="MetI-like"/>
</dbReference>
<keyword evidence="6 7" id="KW-0472">Membrane</keyword>
<name>A0A7X2ZCS7_9BACL</name>
<evidence type="ECO:0000313" key="9">
    <source>
        <dbReference type="EMBL" id="MUG72583.1"/>
    </source>
</evidence>
<keyword evidence="3" id="KW-1003">Cell membrane</keyword>
<feature type="transmembrane region" description="Helical" evidence="7">
    <location>
        <begin position="273"/>
        <end position="299"/>
    </location>
</feature>
<dbReference type="Pfam" id="PF19300">
    <property type="entry name" value="BPD_transp_1_N"/>
    <property type="match status" value="1"/>
</dbReference>
<evidence type="ECO:0000256" key="2">
    <source>
        <dbReference type="ARBA" id="ARBA00022448"/>
    </source>
</evidence>
<accession>A0A7X2ZCS7</accession>
<feature type="transmembrane region" description="Helical" evidence="7">
    <location>
        <begin position="9"/>
        <end position="27"/>
    </location>
</feature>
<dbReference type="PANTHER" id="PTHR43163:SF6">
    <property type="entry name" value="DIPEPTIDE TRANSPORT SYSTEM PERMEASE PROTEIN DPPB-RELATED"/>
    <property type="match status" value="1"/>
</dbReference>
<evidence type="ECO:0000256" key="1">
    <source>
        <dbReference type="ARBA" id="ARBA00004651"/>
    </source>
</evidence>
<dbReference type="Gene3D" id="1.10.3720.10">
    <property type="entry name" value="MetI-like"/>
    <property type="match status" value="1"/>
</dbReference>
<dbReference type="SUPFAM" id="SSF161098">
    <property type="entry name" value="MetI-like"/>
    <property type="match status" value="1"/>
</dbReference>
<keyword evidence="10" id="KW-1185">Reference proteome</keyword>
<evidence type="ECO:0000256" key="7">
    <source>
        <dbReference type="RuleBase" id="RU363032"/>
    </source>
</evidence>
<dbReference type="GO" id="GO:0005886">
    <property type="term" value="C:plasma membrane"/>
    <property type="evidence" value="ECO:0007669"/>
    <property type="project" value="UniProtKB-SubCell"/>
</dbReference>
<feature type="transmembrane region" description="Helical" evidence="7">
    <location>
        <begin position="101"/>
        <end position="123"/>
    </location>
</feature>
<gene>
    <name evidence="9" type="ORF">GNP93_18090</name>
</gene>
<evidence type="ECO:0000256" key="6">
    <source>
        <dbReference type="ARBA" id="ARBA00023136"/>
    </source>
</evidence>
<protein>
    <submittedName>
        <fullName evidence="9">ABC transporter permease subunit</fullName>
    </submittedName>
</protein>
<feature type="transmembrane region" description="Helical" evidence="7">
    <location>
        <begin position="227"/>
        <end position="253"/>
    </location>
</feature>
<feature type="domain" description="ABC transmembrane type-1" evidence="8">
    <location>
        <begin position="95"/>
        <end position="296"/>
    </location>
</feature>